<sequence length="61" mass="6381">MNKDQVQGRATEAKGDIKEAAGKMVGNQKLQGEGLVDQAKGKAQAGLGDAKEKVKNAIDRS</sequence>
<name>A0A9X2C048_9BURK</name>
<keyword evidence="5" id="KW-1185">Reference proteome</keyword>
<accession>A0A9X2C048</accession>
<feature type="domain" description="CsbD-like" evidence="3">
    <location>
        <begin position="4"/>
        <end position="55"/>
    </location>
</feature>
<reference evidence="4" key="1">
    <citation type="submission" date="2021-11" db="EMBL/GenBank/DDBJ databases">
        <title>BS-T2-15 a new species belonging to the Comamonadaceae family isolated from the soil of a French oak forest.</title>
        <authorList>
            <person name="Mieszkin S."/>
            <person name="Alain K."/>
        </authorList>
    </citation>
    <scope>NUCLEOTIDE SEQUENCE</scope>
    <source>
        <strain evidence="4">BS-T2-15</strain>
    </source>
</reference>
<evidence type="ECO:0000256" key="2">
    <source>
        <dbReference type="SAM" id="MobiDB-lite"/>
    </source>
</evidence>
<dbReference type="InterPro" id="IPR008462">
    <property type="entry name" value="CsbD"/>
</dbReference>
<dbReference type="RefSeq" id="WP_275682163.1">
    <property type="nucleotide sequence ID" value="NZ_JAJLJH010000002.1"/>
</dbReference>
<dbReference type="InterPro" id="IPR036629">
    <property type="entry name" value="YjbJ_sf"/>
</dbReference>
<evidence type="ECO:0000256" key="1">
    <source>
        <dbReference type="ARBA" id="ARBA00009129"/>
    </source>
</evidence>
<dbReference type="AlphaFoldDB" id="A0A9X2C048"/>
<feature type="compositionally biased region" description="Basic and acidic residues" evidence="2">
    <location>
        <begin position="49"/>
        <end position="61"/>
    </location>
</feature>
<evidence type="ECO:0000313" key="5">
    <source>
        <dbReference type="Proteomes" id="UP001139353"/>
    </source>
</evidence>
<dbReference type="Pfam" id="PF05532">
    <property type="entry name" value="CsbD"/>
    <property type="match status" value="1"/>
</dbReference>
<gene>
    <name evidence="4" type="ORF">LPC04_10485</name>
</gene>
<dbReference type="EMBL" id="JAJLJH010000002">
    <property type="protein sequence ID" value="MCK9686131.1"/>
    <property type="molecule type" value="Genomic_DNA"/>
</dbReference>
<feature type="region of interest" description="Disordered" evidence="2">
    <location>
        <begin position="1"/>
        <end position="61"/>
    </location>
</feature>
<dbReference type="Gene3D" id="1.10.1470.10">
    <property type="entry name" value="YjbJ"/>
    <property type="match status" value="1"/>
</dbReference>
<evidence type="ECO:0000259" key="3">
    <source>
        <dbReference type="Pfam" id="PF05532"/>
    </source>
</evidence>
<proteinExistence type="inferred from homology"/>
<comment type="similarity">
    <text evidence="1">Belongs to the UPF0337 (CsbD) family.</text>
</comment>
<evidence type="ECO:0000313" key="4">
    <source>
        <dbReference type="EMBL" id="MCK9686131.1"/>
    </source>
</evidence>
<dbReference type="Proteomes" id="UP001139353">
    <property type="component" value="Unassembled WGS sequence"/>
</dbReference>
<feature type="compositionally biased region" description="Basic and acidic residues" evidence="2">
    <location>
        <begin position="11"/>
        <end position="21"/>
    </location>
</feature>
<protein>
    <submittedName>
        <fullName evidence="4">CsbD family protein</fullName>
    </submittedName>
</protein>
<comment type="caution">
    <text evidence="4">The sequence shown here is derived from an EMBL/GenBank/DDBJ whole genome shotgun (WGS) entry which is preliminary data.</text>
</comment>
<organism evidence="4 5">
    <name type="scientific">Scleromatobacter humisilvae</name>
    <dbReference type="NCBI Taxonomy" id="2897159"/>
    <lineage>
        <taxon>Bacteria</taxon>
        <taxon>Pseudomonadati</taxon>
        <taxon>Pseudomonadota</taxon>
        <taxon>Betaproteobacteria</taxon>
        <taxon>Burkholderiales</taxon>
        <taxon>Sphaerotilaceae</taxon>
        <taxon>Scleromatobacter</taxon>
    </lineage>
</organism>
<dbReference type="SUPFAM" id="SSF69047">
    <property type="entry name" value="Hypothetical protein YjbJ"/>
    <property type="match status" value="1"/>
</dbReference>